<comment type="caution">
    <text evidence="3">The sequence shown here is derived from an EMBL/GenBank/DDBJ whole genome shotgun (WGS) entry which is preliminary data.</text>
</comment>
<feature type="compositionally biased region" description="Low complexity" evidence="1">
    <location>
        <begin position="116"/>
        <end position="131"/>
    </location>
</feature>
<sequence length="372" mass="37952">MRLVSLSLMGSSLLTGPALATVPILTEVSLKGCADVSCPPGAVDDLVGESNCTLGGSVLRRVGIAPEVLDIPLDDSDTADIRKLSLTVATVAQSPGPGPGGGGSGSAQVGGGAGGTSSLSPSSSSSSSSGGWLKKQVYTQSYYLGAPAGLDLASGRYPKGCALIFQHLFQTLPIAHEVPDPDTTDCSPWLQQSCMDEITGYVDDFRADHAGDDALPRCRDVAAYLEDRTRRDRNFRCNLIAGAVNITGAEIIGPDAPTELAAVAAAAGDDDDGGGGGGGCHPTLPSSYNLLKLADVELVLDDAGSTTRPAGGLNGYTPVMSVLFDKLLYSQWICMKTMSEFDAASPGARTSAAPATTGLVVGLSTVLALLML</sequence>
<feature type="signal peptide" evidence="2">
    <location>
        <begin position="1"/>
        <end position="20"/>
    </location>
</feature>
<gene>
    <name evidence="3" type="ORF">LX32DRAFT_664576</name>
</gene>
<dbReference type="AlphaFoldDB" id="A0AAD9HGD9"/>
<keyword evidence="2" id="KW-0732">Signal</keyword>
<dbReference type="Proteomes" id="UP001232148">
    <property type="component" value="Unassembled WGS sequence"/>
</dbReference>
<feature type="chain" id="PRO_5042070291" evidence="2">
    <location>
        <begin position="21"/>
        <end position="372"/>
    </location>
</feature>
<reference evidence="3" key="1">
    <citation type="submission" date="2021-06" db="EMBL/GenBank/DDBJ databases">
        <title>Comparative genomics, transcriptomics and evolutionary studies reveal genomic signatures of adaptation to plant cell wall in hemibiotrophic fungi.</title>
        <authorList>
            <consortium name="DOE Joint Genome Institute"/>
            <person name="Baroncelli R."/>
            <person name="Diaz J.F."/>
            <person name="Benocci T."/>
            <person name="Peng M."/>
            <person name="Battaglia E."/>
            <person name="Haridas S."/>
            <person name="Andreopoulos W."/>
            <person name="Labutti K."/>
            <person name="Pangilinan J."/>
            <person name="Floch G.L."/>
            <person name="Makela M.R."/>
            <person name="Henrissat B."/>
            <person name="Grigoriev I.V."/>
            <person name="Crouch J.A."/>
            <person name="De Vries R.P."/>
            <person name="Sukno S.A."/>
            <person name="Thon M.R."/>
        </authorList>
    </citation>
    <scope>NUCLEOTIDE SEQUENCE</scope>
    <source>
        <strain evidence="3">MAFF235873</strain>
    </source>
</reference>
<feature type="compositionally biased region" description="Gly residues" evidence="1">
    <location>
        <begin position="99"/>
        <end position="115"/>
    </location>
</feature>
<proteinExistence type="predicted"/>
<keyword evidence="4" id="KW-1185">Reference proteome</keyword>
<protein>
    <submittedName>
        <fullName evidence="3">Uncharacterized protein</fullName>
    </submittedName>
</protein>
<accession>A0AAD9HGD9</accession>
<evidence type="ECO:0000313" key="3">
    <source>
        <dbReference type="EMBL" id="KAK2027487.1"/>
    </source>
</evidence>
<evidence type="ECO:0000256" key="2">
    <source>
        <dbReference type="SAM" id="SignalP"/>
    </source>
</evidence>
<name>A0AAD9HGD9_9PEZI</name>
<feature type="region of interest" description="Disordered" evidence="1">
    <location>
        <begin position="92"/>
        <end position="131"/>
    </location>
</feature>
<evidence type="ECO:0000256" key="1">
    <source>
        <dbReference type="SAM" id="MobiDB-lite"/>
    </source>
</evidence>
<organism evidence="3 4">
    <name type="scientific">Colletotrichum zoysiae</name>
    <dbReference type="NCBI Taxonomy" id="1216348"/>
    <lineage>
        <taxon>Eukaryota</taxon>
        <taxon>Fungi</taxon>
        <taxon>Dikarya</taxon>
        <taxon>Ascomycota</taxon>
        <taxon>Pezizomycotina</taxon>
        <taxon>Sordariomycetes</taxon>
        <taxon>Hypocreomycetidae</taxon>
        <taxon>Glomerellales</taxon>
        <taxon>Glomerellaceae</taxon>
        <taxon>Colletotrichum</taxon>
        <taxon>Colletotrichum graminicola species complex</taxon>
    </lineage>
</organism>
<evidence type="ECO:0000313" key="4">
    <source>
        <dbReference type="Proteomes" id="UP001232148"/>
    </source>
</evidence>
<dbReference type="EMBL" id="MU842894">
    <property type="protein sequence ID" value="KAK2027487.1"/>
    <property type="molecule type" value="Genomic_DNA"/>
</dbReference>